<dbReference type="InterPro" id="IPR016181">
    <property type="entry name" value="Acyl_CoA_acyltransferase"/>
</dbReference>
<dbReference type="PANTHER" id="PTHR43877:SF1">
    <property type="entry name" value="ACETYLTRANSFERASE"/>
    <property type="match status" value="1"/>
</dbReference>
<dbReference type="AlphaFoldDB" id="D3Q1F3"/>
<dbReference type="EMBL" id="CP001778">
    <property type="protein sequence ID" value="ADD45733.1"/>
    <property type="molecule type" value="Genomic_DNA"/>
</dbReference>
<dbReference type="Proteomes" id="UP000000844">
    <property type="component" value="Chromosome"/>
</dbReference>
<protein>
    <submittedName>
        <fullName evidence="4">GCN5-related N-acetyltransferase</fullName>
    </submittedName>
</protein>
<feature type="domain" description="N-acetyltransferase" evidence="3">
    <location>
        <begin position="1"/>
        <end position="163"/>
    </location>
</feature>
<dbReference type="SUPFAM" id="SSF55729">
    <property type="entry name" value="Acyl-CoA N-acyltransferases (Nat)"/>
    <property type="match status" value="2"/>
</dbReference>
<dbReference type="PROSITE" id="PS51186">
    <property type="entry name" value="GNAT"/>
    <property type="match status" value="1"/>
</dbReference>
<dbReference type="Gene3D" id="3.40.630.30">
    <property type="match status" value="1"/>
</dbReference>
<accession>D3Q1F3</accession>
<gene>
    <name evidence="4" type="ordered locus">Snas_6109</name>
</gene>
<evidence type="ECO:0000256" key="1">
    <source>
        <dbReference type="ARBA" id="ARBA00022679"/>
    </source>
</evidence>
<dbReference type="Pfam" id="PF13508">
    <property type="entry name" value="Acetyltransf_7"/>
    <property type="match status" value="1"/>
</dbReference>
<evidence type="ECO:0000259" key="3">
    <source>
        <dbReference type="PROSITE" id="PS51186"/>
    </source>
</evidence>
<dbReference type="eggNOG" id="COG0456">
    <property type="taxonomic scope" value="Bacteria"/>
</dbReference>
<keyword evidence="5" id="KW-1185">Reference proteome</keyword>
<dbReference type="GO" id="GO:0016747">
    <property type="term" value="F:acyltransferase activity, transferring groups other than amino-acyl groups"/>
    <property type="evidence" value="ECO:0007669"/>
    <property type="project" value="InterPro"/>
</dbReference>
<dbReference type="HOGENOM" id="CLU_043786_0_0_11"/>
<dbReference type="OrthoDB" id="4119890at2"/>
<dbReference type="RefSeq" id="WP_013021304.1">
    <property type="nucleotide sequence ID" value="NC_013947.1"/>
</dbReference>
<keyword evidence="1 4" id="KW-0808">Transferase</keyword>
<evidence type="ECO:0000313" key="4">
    <source>
        <dbReference type="EMBL" id="ADD45733.1"/>
    </source>
</evidence>
<reference evidence="4 5" key="1">
    <citation type="journal article" date="2009" name="Stand. Genomic Sci.">
        <title>Complete genome sequence of Stackebrandtia nassauensis type strain (LLR-40K-21).</title>
        <authorList>
            <person name="Munk C."/>
            <person name="Lapidus A."/>
            <person name="Copeland A."/>
            <person name="Jando M."/>
            <person name="Mayilraj S."/>
            <person name="Glavina Del Rio T."/>
            <person name="Nolan M."/>
            <person name="Chen F."/>
            <person name="Lucas S."/>
            <person name="Tice H."/>
            <person name="Cheng J.F."/>
            <person name="Han C."/>
            <person name="Detter J.C."/>
            <person name="Bruce D."/>
            <person name="Goodwin L."/>
            <person name="Chain P."/>
            <person name="Pitluck S."/>
            <person name="Goker M."/>
            <person name="Ovchinikova G."/>
            <person name="Pati A."/>
            <person name="Ivanova N."/>
            <person name="Mavromatis K."/>
            <person name="Chen A."/>
            <person name="Palaniappan K."/>
            <person name="Land M."/>
            <person name="Hauser L."/>
            <person name="Chang Y.J."/>
            <person name="Jeffries C.D."/>
            <person name="Bristow J."/>
            <person name="Eisen J.A."/>
            <person name="Markowitz V."/>
            <person name="Hugenholtz P."/>
            <person name="Kyrpides N.C."/>
            <person name="Klenk H.P."/>
        </authorList>
    </citation>
    <scope>NUCLEOTIDE SEQUENCE [LARGE SCALE GENOMIC DNA]</scope>
    <source>
        <strain evidence="5">DSM 44728 / CIP 108903 / NRRL B-16338 / NBRC 102104 / LLR-40K-21</strain>
    </source>
</reference>
<dbReference type="InterPro" id="IPR000182">
    <property type="entry name" value="GNAT_dom"/>
</dbReference>
<keyword evidence="2" id="KW-0012">Acyltransferase</keyword>
<dbReference type="STRING" id="446470.Snas_6109"/>
<dbReference type="InterPro" id="IPR050832">
    <property type="entry name" value="Bact_Acetyltransf"/>
</dbReference>
<evidence type="ECO:0000313" key="5">
    <source>
        <dbReference type="Proteomes" id="UP000000844"/>
    </source>
</evidence>
<proteinExistence type="predicted"/>
<name>D3Q1F3_STANL</name>
<evidence type="ECO:0000256" key="2">
    <source>
        <dbReference type="ARBA" id="ARBA00023315"/>
    </source>
</evidence>
<dbReference type="PANTHER" id="PTHR43877">
    <property type="entry name" value="AMINOALKYLPHOSPHONATE N-ACETYLTRANSFERASE-RELATED-RELATED"/>
    <property type="match status" value="1"/>
</dbReference>
<dbReference type="CDD" id="cd04301">
    <property type="entry name" value="NAT_SF"/>
    <property type="match status" value="1"/>
</dbReference>
<dbReference type="KEGG" id="sna:Snas_6109"/>
<sequence length="339" mass="38367">MDISKLHPEDTAAIDELWEMWRLGVERDTASPKLRTYSKTIFLAQLGNIHPDEHNEFRVARVDGRIVGFVQIGVPLRDNKHAAHIHGTVHPEYRRRGIGTALLTQATQSSRDQGRTLQTSNTLETLPDGPLCDHAGRDFLLHHGFAVGLPMRLRALRLSDSEGEIERELLDESWPKAEGYELVQWTGATPAEHVDGAAALASRLMSDVPQGDLDFEEVIFDAERYLRKESVDFQSGWDFTCTYVRHVESGELVAHSVIAVSSDHPSVGNQWITLVHPDHRGHRLGMIVKVENHRLLRRTKPEVTWIKTGNAESNEHMVAINEQLGFTELCRYIAFQREI</sequence>
<organism evidence="4 5">
    <name type="scientific">Stackebrandtia nassauensis (strain DSM 44728 / CIP 108903 / NRRL B-16338 / NBRC 102104 / LLR-40K-21)</name>
    <dbReference type="NCBI Taxonomy" id="446470"/>
    <lineage>
        <taxon>Bacteria</taxon>
        <taxon>Bacillati</taxon>
        <taxon>Actinomycetota</taxon>
        <taxon>Actinomycetes</taxon>
        <taxon>Glycomycetales</taxon>
        <taxon>Glycomycetaceae</taxon>
        <taxon>Stackebrandtia</taxon>
    </lineage>
</organism>